<comment type="caution">
    <text evidence="4">The sequence shown here is derived from an EMBL/GenBank/DDBJ whole genome shotgun (WGS) entry which is preliminary data.</text>
</comment>
<dbReference type="OrthoDB" id="114660at2759"/>
<dbReference type="InterPro" id="IPR007110">
    <property type="entry name" value="Ig-like_dom"/>
</dbReference>
<organism evidence="4 5">
    <name type="scientific">Ancylostoma caninum</name>
    <name type="common">Dog hookworm</name>
    <dbReference type="NCBI Taxonomy" id="29170"/>
    <lineage>
        <taxon>Eukaryota</taxon>
        <taxon>Metazoa</taxon>
        <taxon>Ecdysozoa</taxon>
        <taxon>Nematoda</taxon>
        <taxon>Chromadorea</taxon>
        <taxon>Rhabditida</taxon>
        <taxon>Rhabditina</taxon>
        <taxon>Rhabditomorpha</taxon>
        <taxon>Strongyloidea</taxon>
        <taxon>Ancylostomatidae</taxon>
        <taxon>Ancylostomatinae</taxon>
        <taxon>Ancylostoma</taxon>
    </lineage>
</organism>
<evidence type="ECO:0000259" key="3">
    <source>
        <dbReference type="PROSITE" id="PS50835"/>
    </source>
</evidence>
<evidence type="ECO:0000256" key="1">
    <source>
        <dbReference type="ARBA" id="ARBA00022737"/>
    </source>
</evidence>
<dbReference type="Gene3D" id="2.60.40.10">
    <property type="entry name" value="Immunoglobulins"/>
    <property type="match status" value="2"/>
</dbReference>
<keyword evidence="5" id="KW-1185">Reference proteome</keyword>
<dbReference type="AlphaFoldDB" id="A0A368FSN5"/>
<evidence type="ECO:0000313" key="4">
    <source>
        <dbReference type="EMBL" id="RCN33820.1"/>
    </source>
</evidence>
<evidence type="ECO:0000313" key="5">
    <source>
        <dbReference type="Proteomes" id="UP000252519"/>
    </source>
</evidence>
<dbReference type="InterPro" id="IPR013098">
    <property type="entry name" value="Ig_I-set"/>
</dbReference>
<dbReference type="InterPro" id="IPR050964">
    <property type="entry name" value="Striated_Muscle_Regulatory"/>
</dbReference>
<reference evidence="4 5" key="1">
    <citation type="submission" date="2014-10" db="EMBL/GenBank/DDBJ databases">
        <title>Draft genome of the hookworm Ancylostoma caninum.</title>
        <authorList>
            <person name="Mitreva M."/>
        </authorList>
    </citation>
    <scope>NUCLEOTIDE SEQUENCE [LARGE SCALE GENOMIC DNA]</scope>
    <source>
        <strain evidence="4 5">Baltimore</strain>
    </source>
</reference>
<dbReference type="PROSITE" id="PS50835">
    <property type="entry name" value="IG_LIKE"/>
    <property type="match status" value="1"/>
</dbReference>
<gene>
    <name evidence="4" type="ORF">ANCCAN_20343</name>
</gene>
<proteinExistence type="predicted"/>
<protein>
    <submittedName>
        <fullName evidence="4">Immunoglobulin I-set domain protein</fullName>
    </submittedName>
</protein>
<dbReference type="Proteomes" id="UP000252519">
    <property type="component" value="Unassembled WGS sequence"/>
</dbReference>
<dbReference type="PANTHER" id="PTHR13817">
    <property type="entry name" value="TITIN"/>
    <property type="match status" value="1"/>
</dbReference>
<keyword evidence="1" id="KW-0677">Repeat</keyword>
<keyword evidence="2" id="KW-1015">Disulfide bond</keyword>
<dbReference type="PANTHER" id="PTHR13817:SF163">
    <property type="entry name" value="OBSCURIN"/>
    <property type="match status" value="1"/>
</dbReference>
<dbReference type="SUPFAM" id="SSF48726">
    <property type="entry name" value="Immunoglobulin"/>
    <property type="match status" value="2"/>
</dbReference>
<dbReference type="STRING" id="29170.A0A368FSN5"/>
<dbReference type="InterPro" id="IPR036179">
    <property type="entry name" value="Ig-like_dom_sf"/>
</dbReference>
<accession>A0A368FSN5</accession>
<name>A0A368FSN5_ANCCA</name>
<dbReference type="EMBL" id="JOJR01000863">
    <property type="protein sequence ID" value="RCN33820.1"/>
    <property type="molecule type" value="Genomic_DNA"/>
</dbReference>
<feature type="non-terminal residue" evidence="4">
    <location>
        <position position="1"/>
    </location>
</feature>
<dbReference type="Pfam" id="PF07679">
    <property type="entry name" value="I-set"/>
    <property type="match status" value="2"/>
</dbReference>
<feature type="domain" description="Ig-like" evidence="3">
    <location>
        <begin position="1"/>
        <end position="59"/>
    </location>
</feature>
<sequence length="119" mass="13079">LFSWLKDGIDVKNNIDYRQDYINGVASLVIEETFIEDTATYTVRATNAGGVAESSAKLTVKSRSAVSSLLEEEKPRFMKQLTNVQVTEGQTAHLDCVVIGRPEPEVVGCSDIFVDGCFM</sequence>
<dbReference type="InterPro" id="IPR013783">
    <property type="entry name" value="Ig-like_fold"/>
</dbReference>
<evidence type="ECO:0000256" key="2">
    <source>
        <dbReference type="ARBA" id="ARBA00023157"/>
    </source>
</evidence>